<dbReference type="AlphaFoldDB" id="A0AAW2Q0Y9"/>
<comment type="caution">
    <text evidence="3">The sequence shown here is derived from an EMBL/GenBank/DDBJ whole genome shotgun (WGS) entry which is preliminary data.</text>
</comment>
<accession>A0AAW2Q0Y9</accession>
<dbReference type="PANTHER" id="PTHR11439:SF496">
    <property type="entry name" value="RNA-DIRECTED DNA POLYMERASE"/>
    <property type="match status" value="1"/>
</dbReference>
<dbReference type="PROSITE" id="PS50158">
    <property type="entry name" value="ZF_CCHC"/>
    <property type="match status" value="1"/>
</dbReference>
<name>A0AAW2Q0Y9_SESRA</name>
<evidence type="ECO:0000256" key="1">
    <source>
        <dbReference type="PROSITE-ProRule" id="PRU00047"/>
    </source>
</evidence>
<dbReference type="GO" id="GO:0003676">
    <property type="term" value="F:nucleic acid binding"/>
    <property type="evidence" value="ECO:0007669"/>
    <property type="project" value="InterPro"/>
</dbReference>
<evidence type="ECO:0000313" key="3">
    <source>
        <dbReference type="EMBL" id="KAL0361343.1"/>
    </source>
</evidence>
<dbReference type="GO" id="GO:0008270">
    <property type="term" value="F:zinc ion binding"/>
    <property type="evidence" value="ECO:0007669"/>
    <property type="project" value="UniProtKB-KW"/>
</dbReference>
<organism evidence="3">
    <name type="scientific">Sesamum radiatum</name>
    <name type="common">Black benniseed</name>
    <dbReference type="NCBI Taxonomy" id="300843"/>
    <lineage>
        <taxon>Eukaryota</taxon>
        <taxon>Viridiplantae</taxon>
        <taxon>Streptophyta</taxon>
        <taxon>Embryophyta</taxon>
        <taxon>Tracheophyta</taxon>
        <taxon>Spermatophyta</taxon>
        <taxon>Magnoliopsida</taxon>
        <taxon>eudicotyledons</taxon>
        <taxon>Gunneridae</taxon>
        <taxon>Pentapetalae</taxon>
        <taxon>asterids</taxon>
        <taxon>lamiids</taxon>
        <taxon>Lamiales</taxon>
        <taxon>Pedaliaceae</taxon>
        <taxon>Sesamum</taxon>
    </lineage>
</organism>
<reference evidence="3" key="2">
    <citation type="journal article" date="2024" name="Plant">
        <title>Genomic evolution and insights into agronomic trait innovations of Sesamum species.</title>
        <authorList>
            <person name="Miao H."/>
            <person name="Wang L."/>
            <person name="Qu L."/>
            <person name="Liu H."/>
            <person name="Sun Y."/>
            <person name="Le M."/>
            <person name="Wang Q."/>
            <person name="Wei S."/>
            <person name="Zheng Y."/>
            <person name="Lin W."/>
            <person name="Duan Y."/>
            <person name="Cao H."/>
            <person name="Xiong S."/>
            <person name="Wang X."/>
            <person name="Wei L."/>
            <person name="Li C."/>
            <person name="Ma Q."/>
            <person name="Ju M."/>
            <person name="Zhao R."/>
            <person name="Li G."/>
            <person name="Mu C."/>
            <person name="Tian Q."/>
            <person name="Mei H."/>
            <person name="Zhang T."/>
            <person name="Gao T."/>
            <person name="Zhang H."/>
        </authorList>
    </citation>
    <scope>NUCLEOTIDE SEQUENCE</scope>
    <source>
        <strain evidence="3">G02</strain>
    </source>
</reference>
<reference evidence="3" key="1">
    <citation type="submission" date="2020-06" db="EMBL/GenBank/DDBJ databases">
        <authorList>
            <person name="Li T."/>
            <person name="Hu X."/>
            <person name="Zhang T."/>
            <person name="Song X."/>
            <person name="Zhang H."/>
            <person name="Dai N."/>
            <person name="Sheng W."/>
            <person name="Hou X."/>
            <person name="Wei L."/>
        </authorList>
    </citation>
    <scope>NUCLEOTIDE SEQUENCE</scope>
    <source>
        <strain evidence="3">G02</strain>
        <tissue evidence="3">Leaf</tissue>
    </source>
</reference>
<keyword evidence="1" id="KW-0863">Zinc-finger</keyword>
<dbReference type="CDD" id="cd09272">
    <property type="entry name" value="RNase_HI_RT_Ty1"/>
    <property type="match status" value="1"/>
</dbReference>
<dbReference type="Pfam" id="PF00098">
    <property type="entry name" value="zf-CCHC"/>
    <property type="match status" value="1"/>
</dbReference>
<dbReference type="PANTHER" id="PTHR11439">
    <property type="entry name" value="GAG-POL-RELATED RETROTRANSPOSON"/>
    <property type="match status" value="1"/>
</dbReference>
<dbReference type="InterPro" id="IPR001878">
    <property type="entry name" value="Znf_CCHC"/>
</dbReference>
<dbReference type="EMBL" id="JACGWJ010000016">
    <property type="protein sequence ID" value="KAL0361343.1"/>
    <property type="molecule type" value="Genomic_DNA"/>
</dbReference>
<dbReference type="Gene3D" id="4.10.60.10">
    <property type="entry name" value="Zinc finger, CCHC-type"/>
    <property type="match status" value="1"/>
</dbReference>
<proteinExistence type="predicted"/>
<protein>
    <recommendedName>
        <fullName evidence="2">CCHC-type domain-containing protein</fullName>
    </recommendedName>
</protein>
<gene>
    <name evidence="3" type="ORF">Sradi_3818800</name>
</gene>
<keyword evidence="1" id="KW-0479">Metal-binding</keyword>
<keyword evidence="1" id="KW-0862">Zinc</keyword>
<evidence type="ECO:0000259" key="2">
    <source>
        <dbReference type="PROSITE" id="PS50158"/>
    </source>
</evidence>
<sequence>MGTQQQSRANDICAHCREKGHWKRDCPKLPPSKVLQRSRKLSKDEVVLRLGNGKAVVVEAVGTVNLVISDHVRLELKDCYFVPSMIKSIISILLLDNGLCLPDKFEAFVRFKEFRLEVENQTGRKVKILRSNRGGEYLSGEFLDYPKENVAQTAYQIWHGKPASYKYLRVWGSPAYVKRLVGDKLDSLVLVYAGTSSTPIASTDNVSVLCRSARVPQPPERYGFLGMTGQLDNDPKTYGEAMSDIDLGKWLEAMKFKMDSMSSNQVWTLVDRPKGVKSVGSMAKPIQIMLAIVAWNDYEICLEKVQDGTLQRGFLSVRHGVKLSKKQFSKTDEELKRMLDVLYASTVGSIQYIAQCTGPDVAYALSVTNRYQACAWEAHWTAVKTILKYLKRTKDMFLVYGSGELILEGYSNASFHSNEDDAKLQSGFVFKFNGGVVASKSSKQDNIADSAMEVEYIVASEAAKEAV</sequence>
<dbReference type="SUPFAM" id="SSF57756">
    <property type="entry name" value="Retrovirus zinc finger-like domains"/>
    <property type="match status" value="1"/>
</dbReference>
<dbReference type="InterPro" id="IPR036875">
    <property type="entry name" value="Znf_CCHC_sf"/>
</dbReference>
<dbReference type="SMART" id="SM00343">
    <property type="entry name" value="ZnF_C2HC"/>
    <property type="match status" value="1"/>
</dbReference>
<feature type="domain" description="CCHC-type" evidence="2">
    <location>
        <begin position="13"/>
        <end position="28"/>
    </location>
</feature>